<dbReference type="InterPro" id="IPR029058">
    <property type="entry name" value="AB_hydrolase_fold"/>
</dbReference>
<sequence length="273" mass="30797">MKRILSLTLVFLILVLIALPFVSDGETEILDSKIRSESGGTFIETPDGFVHYKFQGPENGEVVVLVPGFSNPLLIYEPLSKILQKKGYRVLTMDLFGRGLSDRPDTVYDPELFERELLHLFYSLNIQKPVNLIGTSMGGIIVGQFTLKHPEKVKKLGLIAPAGFPMELPLIGKLTRLPWIGDYLSKTFGDRAILAGSKRNFFAPEKFPDFNSIYKEQMKYIGFKKAILSSLRNMPLESFQKNYEKLNGNPIPKLLIWGKDDKVVPFKNSEVAL</sequence>
<dbReference type="Proteomes" id="UP000232149">
    <property type="component" value="Unassembled WGS sequence"/>
</dbReference>
<dbReference type="Gene3D" id="3.40.50.1820">
    <property type="entry name" value="alpha/beta hydrolase"/>
    <property type="match status" value="1"/>
</dbReference>
<dbReference type="Pfam" id="PF00561">
    <property type="entry name" value="Abhydrolase_1"/>
    <property type="match status" value="1"/>
</dbReference>
<dbReference type="PRINTS" id="PR00111">
    <property type="entry name" value="ABHYDROLASE"/>
</dbReference>
<organism evidence="2 3">
    <name type="scientific">Leptospira adleri</name>
    <dbReference type="NCBI Taxonomy" id="2023186"/>
    <lineage>
        <taxon>Bacteria</taxon>
        <taxon>Pseudomonadati</taxon>
        <taxon>Spirochaetota</taxon>
        <taxon>Spirochaetia</taxon>
        <taxon>Leptospirales</taxon>
        <taxon>Leptospiraceae</taxon>
        <taxon>Leptospira</taxon>
    </lineage>
</organism>
<feature type="non-terminal residue" evidence="2">
    <location>
        <position position="273"/>
    </location>
</feature>
<evidence type="ECO:0000259" key="1">
    <source>
        <dbReference type="Pfam" id="PF00561"/>
    </source>
</evidence>
<dbReference type="SUPFAM" id="SSF53474">
    <property type="entry name" value="alpha/beta-Hydrolases"/>
    <property type="match status" value="1"/>
</dbReference>
<feature type="domain" description="AB hydrolase-1" evidence="1">
    <location>
        <begin position="62"/>
        <end position="267"/>
    </location>
</feature>
<keyword evidence="3" id="KW-1185">Reference proteome</keyword>
<dbReference type="EMBL" id="NPDU01000055">
    <property type="protein sequence ID" value="PJZ60642.1"/>
    <property type="molecule type" value="Genomic_DNA"/>
</dbReference>
<name>A0ABX4NYN7_9LEPT</name>
<gene>
    <name evidence="2" type="ORF">CH376_17520</name>
</gene>
<accession>A0ABX4NYN7</accession>
<dbReference type="PANTHER" id="PTHR43798">
    <property type="entry name" value="MONOACYLGLYCEROL LIPASE"/>
    <property type="match status" value="1"/>
</dbReference>
<evidence type="ECO:0000313" key="2">
    <source>
        <dbReference type="EMBL" id="PJZ60642.1"/>
    </source>
</evidence>
<dbReference type="InterPro" id="IPR000073">
    <property type="entry name" value="AB_hydrolase_1"/>
</dbReference>
<dbReference type="RefSeq" id="WP_100788258.1">
    <property type="nucleotide sequence ID" value="NZ_NPDU01000055.1"/>
</dbReference>
<dbReference type="InterPro" id="IPR050266">
    <property type="entry name" value="AB_hydrolase_sf"/>
</dbReference>
<protein>
    <recommendedName>
        <fullName evidence="1">AB hydrolase-1 domain-containing protein</fullName>
    </recommendedName>
</protein>
<reference evidence="2 3" key="1">
    <citation type="submission" date="2017-07" db="EMBL/GenBank/DDBJ databases">
        <title>Leptospira spp. isolated from tropical soils.</title>
        <authorList>
            <person name="Thibeaux R."/>
            <person name="Iraola G."/>
            <person name="Ferres I."/>
            <person name="Bierque E."/>
            <person name="Girault D."/>
            <person name="Soupe-Gilbert M.-E."/>
            <person name="Picardeau M."/>
            <person name="Goarant C."/>
        </authorList>
    </citation>
    <scope>NUCLEOTIDE SEQUENCE [LARGE SCALE GENOMIC DNA]</scope>
    <source>
        <strain evidence="2 3">FH2-B-D1</strain>
    </source>
</reference>
<comment type="caution">
    <text evidence="2">The sequence shown here is derived from an EMBL/GenBank/DDBJ whole genome shotgun (WGS) entry which is preliminary data.</text>
</comment>
<proteinExistence type="predicted"/>
<dbReference type="PANTHER" id="PTHR43798:SF33">
    <property type="entry name" value="HYDROLASE, PUTATIVE (AFU_ORTHOLOGUE AFUA_2G14860)-RELATED"/>
    <property type="match status" value="1"/>
</dbReference>
<evidence type="ECO:0000313" key="3">
    <source>
        <dbReference type="Proteomes" id="UP000232149"/>
    </source>
</evidence>